<accession>A0A0E0QEK9</accession>
<dbReference type="OMA" id="QLAGACH"/>
<dbReference type="Gramene" id="ORUFI08G03910.1">
    <property type="protein sequence ID" value="ORUFI08G03910.1"/>
    <property type="gene ID" value="ORUFI08G03910"/>
</dbReference>
<dbReference type="AlphaFoldDB" id="A0A0E0QEK9"/>
<feature type="transmembrane region" description="Helical" evidence="1">
    <location>
        <begin position="126"/>
        <end position="148"/>
    </location>
</feature>
<keyword evidence="3" id="KW-1185">Reference proteome</keyword>
<keyword evidence="1" id="KW-0472">Membrane</keyword>
<evidence type="ECO:0000313" key="2">
    <source>
        <dbReference type="EnsemblPlants" id="ORUFI08G03910.1"/>
    </source>
</evidence>
<evidence type="ECO:0000256" key="1">
    <source>
        <dbReference type="SAM" id="Phobius"/>
    </source>
</evidence>
<organism evidence="2 3">
    <name type="scientific">Oryza rufipogon</name>
    <name type="common">Brownbeard rice</name>
    <name type="synonym">Asian wild rice</name>
    <dbReference type="NCBI Taxonomy" id="4529"/>
    <lineage>
        <taxon>Eukaryota</taxon>
        <taxon>Viridiplantae</taxon>
        <taxon>Streptophyta</taxon>
        <taxon>Embryophyta</taxon>
        <taxon>Tracheophyta</taxon>
        <taxon>Spermatophyta</taxon>
        <taxon>Magnoliopsida</taxon>
        <taxon>Liliopsida</taxon>
        <taxon>Poales</taxon>
        <taxon>Poaceae</taxon>
        <taxon>BOP clade</taxon>
        <taxon>Oryzoideae</taxon>
        <taxon>Oryzeae</taxon>
        <taxon>Oryzinae</taxon>
        <taxon>Oryza</taxon>
    </lineage>
</organism>
<feature type="transmembrane region" description="Helical" evidence="1">
    <location>
        <begin position="59"/>
        <end position="81"/>
    </location>
</feature>
<sequence>MRPPGPQYKLPKESKPCCSSLPIFNFKNQPRLLSPSPIRTCFPSLLLCSLSPYMAATQLWALAPLALLLVLQLAGACHAVPQSLEAEQASDSHFQPPMMNWINGMVGLCIASAAVAVAAELSREQACLGLLLCLAFHAGIALVIRAAAAPDAGRSLARTQSRRNRNLLYSYY</sequence>
<evidence type="ECO:0000313" key="3">
    <source>
        <dbReference type="Proteomes" id="UP000008022"/>
    </source>
</evidence>
<feature type="transmembrane region" description="Helical" evidence="1">
    <location>
        <begin position="101"/>
        <end position="119"/>
    </location>
</feature>
<keyword evidence="1" id="KW-0812">Transmembrane</keyword>
<name>A0A0E0QEK9_ORYRU</name>
<dbReference type="Proteomes" id="UP000008022">
    <property type="component" value="Unassembled WGS sequence"/>
</dbReference>
<protein>
    <submittedName>
        <fullName evidence="2">Uncharacterized protein</fullName>
    </submittedName>
</protein>
<keyword evidence="1" id="KW-1133">Transmembrane helix</keyword>
<dbReference type="EnsemblPlants" id="ORUFI08G03910.1">
    <property type="protein sequence ID" value="ORUFI08G03910.1"/>
    <property type="gene ID" value="ORUFI08G03910"/>
</dbReference>
<reference evidence="3" key="1">
    <citation type="submission" date="2013-06" db="EMBL/GenBank/DDBJ databases">
        <authorList>
            <person name="Zhao Q."/>
        </authorList>
    </citation>
    <scope>NUCLEOTIDE SEQUENCE</scope>
    <source>
        <strain evidence="3">cv. W1943</strain>
    </source>
</reference>
<dbReference type="HOGENOM" id="CLU_132907_0_0_1"/>
<reference evidence="2" key="2">
    <citation type="submission" date="2015-06" db="UniProtKB">
        <authorList>
            <consortium name="EnsemblPlants"/>
        </authorList>
    </citation>
    <scope>IDENTIFICATION</scope>
</reference>
<proteinExistence type="predicted"/>